<sequence>MTALSEKLGVFYCDPNRITQVLTNLGVMNWNSVLRRCLR</sequence>
<dbReference type="EMBL" id="CADCTM010000780">
    <property type="protein sequence ID" value="CAA9292905.1"/>
    <property type="molecule type" value="Genomic_DNA"/>
</dbReference>
<dbReference type="AlphaFoldDB" id="A0A6J4K150"/>
<accession>A0A6J4K150</accession>
<organism evidence="1">
    <name type="scientific">uncultured Coleofasciculus sp</name>
    <dbReference type="NCBI Taxonomy" id="1267456"/>
    <lineage>
        <taxon>Bacteria</taxon>
        <taxon>Bacillati</taxon>
        <taxon>Cyanobacteriota</taxon>
        <taxon>Cyanophyceae</taxon>
        <taxon>Coleofasciculales</taxon>
        <taxon>Coleofasciculaceae</taxon>
        <taxon>Coleofasciculus</taxon>
        <taxon>environmental samples</taxon>
    </lineage>
</organism>
<name>A0A6J4K150_9CYAN</name>
<proteinExistence type="predicted"/>
<reference evidence="1" key="1">
    <citation type="submission" date="2020-02" db="EMBL/GenBank/DDBJ databases">
        <authorList>
            <person name="Meier V. D."/>
        </authorList>
    </citation>
    <scope>NUCLEOTIDE SEQUENCE</scope>
    <source>
        <strain evidence="1">AVDCRST_MAG92</strain>
    </source>
</reference>
<protein>
    <submittedName>
        <fullName evidence="1">Uncharacterized protein</fullName>
    </submittedName>
</protein>
<gene>
    <name evidence="1" type="ORF">AVDCRST_MAG92-4439</name>
</gene>
<evidence type="ECO:0000313" key="1">
    <source>
        <dbReference type="EMBL" id="CAA9292905.1"/>
    </source>
</evidence>